<evidence type="ECO:0000313" key="8">
    <source>
        <dbReference type="Proteomes" id="UP001227192"/>
    </source>
</evidence>
<dbReference type="EMBL" id="LACB01000016">
    <property type="protein sequence ID" value="KAJ9492210.1"/>
    <property type="molecule type" value="Genomic_DNA"/>
</dbReference>
<comment type="similarity">
    <text evidence="2">Belongs to the cytochrome P450 family.</text>
</comment>
<evidence type="ECO:0000256" key="1">
    <source>
        <dbReference type="ARBA" id="ARBA00001971"/>
    </source>
</evidence>
<reference evidence="7" key="2">
    <citation type="journal article" date="2016" name="Fungal Biol.">
        <title>Ochratoxin A production by Penicillium thymicola.</title>
        <authorList>
            <person name="Nguyen H.D.T."/>
            <person name="McMullin D.R."/>
            <person name="Ponomareva E."/>
            <person name="Riley R."/>
            <person name="Pomraning K.R."/>
            <person name="Baker S.E."/>
            <person name="Seifert K.A."/>
        </authorList>
    </citation>
    <scope>NUCLEOTIDE SEQUENCE</scope>
    <source>
        <strain evidence="7">DAOM 180753</strain>
    </source>
</reference>
<evidence type="ECO:0000256" key="4">
    <source>
        <dbReference type="ARBA" id="ARBA00023002"/>
    </source>
</evidence>
<dbReference type="AlphaFoldDB" id="A0AAI9XCN1"/>
<dbReference type="PANTHER" id="PTHR24287">
    <property type="entry name" value="P450, PUTATIVE (EUROFUNG)-RELATED"/>
    <property type="match status" value="1"/>
</dbReference>
<keyword evidence="5" id="KW-0408">Iron</keyword>
<keyword evidence="3" id="KW-0479">Metal-binding</keyword>
<keyword evidence="6" id="KW-0503">Monooxygenase</keyword>
<evidence type="ECO:0000256" key="5">
    <source>
        <dbReference type="ARBA" id="ARBA00023004"/>
    </source>
</evidence>
<name>A0AAI9XCN1_PENTH</name>
<protein>
    <submittedName>
        <fullName evidence="7">Uncharacterized protein</fullName>
    </submittedName>
</protein>
<dbReference type="PANTHER" id="PTHR24287:SF5">
    <property type="entry name" value="P450, PUTATIVE (EUROFUNG)-RELATED"/>
    <property type="match status" value="1"/>
</dbReference>
<keyword evidence="4" id="KW-0560">Oxidoreductase</keyword>
<evidence type="ECO:0000256" key="6">
    <source>
        <dbReference type="ARBA" id="ARBA00023033"/>
    </source>
</evidence>
<dbReference type="GO" id="GO:0004497">
    <property type="term" value="F:monooxygenase activity"/>
    <property type="evidence" value="ECO:0007669"/>
    <property type="project" value="UniProtKB-KW"/>
</dbReference>
<proteinExistence type="inferred from homology"/>
<reference evidence="7" key="1">
    <citation type="submission" date="2015-06" db="EMBL/GenBank/DDBJ databases">
        <authorList>
            <person name="Nguyen H."/>
        </authorList>
    </citation>
    <scope>NUCLEOTIDE SEQUENCE</scope>
    <source>
        <strain evidence="7">DAOM 180753</strain>
    </source>
</reference>
<comment type="caution">
    <text evidence="7">The sequence shown here is derived from an EMBL/GenBank/DDBJ whole genome shotgun (WGS) entry which is preliminary data.</text>
</comment>
<dbReference type="Proteomes" id="UP001227192">
    <property type="component" value="Unassembled WGS sequence"/>
</dbReference>
<comment type="cofactor">
    <cofactor evidence="1">
        <name>heme</name>
        <dbReference type="ChEBI" id="CHEBI:30413"/>
    </cofactor>
</comment>
<organism evidence="7 8">
    <name type="scientific">Penicillium thymicola</name>
    <dbReference type="NCBI Taxonomy" id="293382"/>
    <lineage>
        <taxon>Eukaryota</taxon>
        <taxon>Fungi</taxon>
        <taxon>Dikarya</taxon>
        <taxon>Ascomycota</taxon>
        <taxon>Pezizomycotina</taxon>
        <taxon>Eurotiomycetes</taxon>
        <taxon>Eurotiomycetidae</taxon>
        <taxon>Eurotiales</taxon>
        <taxon>Aspergillaceae</taxon>
        <taxon>Penicillium</taxon>
    </lineage>
</organism>
<dbReference type="InterPro" id="IPR047146">
    <property type="entry name" value="Cyt_P450_E_CYP52_fungi"/>
</dbReference>
<evidence type="ECO:0000313" key="7">
    <source>
        <dbReference type="EMBL" id="KAJ9492210.1"/>
    </source>
</evidence>
<keyword evidence="8" id="KW-1185">Reference proteome</keyword>
<gene>
    <name evidence="7" type="ORF">VN97_g1065</name>
</gene>
<evidence type="ECO:0000256" key="3">
    <source>
        <dbReference type="ARBA" id="ARBA00022723"/>
    </source>
</evidence>
<sequence length="99" mass="11461">MFVRDRIVDTEIFEKNVQKLIPLLGGSDSPSGCRITLDAAIDYLLSKGTDSPDNPATRFAEAFRYMQQRQAEYFRLGVFSYAMLRTEFRKNLKIIDEFI</sequence>
<accession>A0AAI9XCN1</accession>
<dbReference type="GO" id="GO:0046872">
    <property type="term" value="F:metal ion binding"/>
    <property type="evidence" value="ECO:0007669"/>
    <property type="project" value="UniProtKB-KW"/>
</dbReference>
<evidence type="ECO:0000256" key="2">
    <source>
        <dbReference type="ARBA" id="ARBA00010617"/>
    </source>
</evidence>